<protein>
    <submittedName>
        <fullName evidence="1">Uncharacterized protein</fullName>
    </submittedName>
</protein>
<dbReference type="PANTHER" id="PTHR43162:SF1">
    <property type="entry name" value="PRESTALK A DIFFERENTIATION PROTEIN A"/>
    <property type="match status" value="1"/>
</dbReference>
<name>A0AAD5JZ85_9FUNG</name>
<dbReference type="Gene3D" id="3.40.50.720">
    <property type="entry name" value="NAD(P)-binding Rossmann-like Domain"/>
    <property type="match status" value="1"/>
</dbReference>
<reference evidence="1" key="2">
    <citation type="submission" date="2023-02" db="EMBL/GenBank/DDBJ databases">
        <authorList>
            <consortium name="DOE Joint Genome Institute"/>
            <person name="Mondo S.J."/>
            <person name="Chang Y."/>
            <person name="Wang Y."/>
            <person name="Ahrendt S."/>
            <person name="Andreopoulos W."/>
            <person name="Barry K."/>
            <person name="Beard J."/>
            <person name="Benny G.L."/>
            <person name="Blankenship S."/>
            <person name="Bonito G."/>
            <person name="Cuomo C."/>
            <person name="Desiro A."/>
            <person name="Gervers K.A."/>
            <person name="Hundley H."/>
            <person name="Kuo A."/>
            <person name="LaButti K."/>
            <person name="Lang B.F."/>
            <person name="Lipzen A."/>
            <person name="O'Donnell K."/>
            <person name="Pangilinan J."/>
            <person name="Reynolds N."/>
            <person name="Sandor L."/>
            <person name="Smith M.W."/>
            <person name="Tsang A."/>
            <person name="Grigoriev I.V."/>
            <person name="Stajich J.E."/>
            <person name="Spatafora J.W."/>
        </authorList>
    </citation>
    <scope>NUCLEOTIDE SEQUENCE</scope>
    <source>
        <strain evidence="1">RSA 2281</strain>
    </source>
</reference>
<proteinExistence type="predicted"/>
<dbReference type="Proteomes" id="UP001209540">
    <property type="component" value="Unassembled WGS sequence"/>
</dbReference>
<dbReference type="Gene3D" id="3.90.25.10">
    <property type="entry name" value="UDP-galactose 4-epimerase, domain 1"/>
    <property type="match status" value="1"/>
</dbReference>
<dbReference type="InterPro" id="IPR051604">
    <property type="entry name" value="Ergot_Alk_Oxidoreductase"/>
</dbReference>
<comment type="caution">
    <text evidence="1">The sequence shown here is derived from an EMBL/GenBank/DDBJ whole genome shotgun (WGS) entry which is preliminary data.</text>
</comment>
<dbReference type="PANTHER" id="PTHR43162">
    <property type="match status" value="1"/>
</dbReference>
<sequence>MTEIKIQIGKKAYASGIQQIVDLSVQTLPWRIYQLTLHHQEAERALFDLPERKQQQGRLVSLRPGNFMTNMYYSSDIIQTEDMFMEELDPEERQEWVSPWDIGLVAARILMDPVEKHGDVAYELIGDVISPQQRATMFSDVLGRPIHYEQVDSQVIYDMFIRLGFDHTFAFSVSTYSANNPTVSRGLKILLGRQPESVKEWLKKNKHVFDGSSVKEN</sequence>
<dbReference type="AlphaFoldDB" id="A0AAD5JZ85"/>
<organism evidence="1 2">
    <name type="scientific">Phascolomyces articulosus</name>
    <dbReference type="NCBI Taxonomy" id="60185"/>
    <lineage>
        <taxon>Eukaryota</taxon>
        <taxon>Fungi</taxon>
        <taxon>Fungi incertae sedis</taxon>
        <taxon>Mucoromycota</taxon>
        <taxon>Mucoromycotina</taxon>
        <taxon>Mucoromycetes</taxon>
        <taxon>Mucorales</taxon>
        <taxon>Lichtheimiaceae</taxon>
        <taxon>Phascolomyces</taxon>
    </lineage>
</organism>
<dbReference type="EMBL" id="JAIXMP010000015">
    <property type="protein sequence ID" value="KAI9261559.1"/>
    <property type="molecule type" value="Genomic_DNA"/>
</dbReference>
<reference evidence="1" key="1">
    <citation type="journal article" date="2022" name="IScience">
        <title>Evolution of zygomycete secretomes and the origins of terrestrial fungal ecologies.</title>
        <authorList>
            <person name="Chang Y."/>
            <person name="Wang Y."/>
            <person name="Mondo S."/>
            <person name="Ahrendt S."/>
            <person name="Andreopoulos W."/>
            <person name="Barry K."/>
            <person name="Beard J."/>
            <person name="Benny G.L."/>
            <person name="Blankenship S."/>
            <person name="Bonito G."/>
            <person name="Cuomo C."/>
            <person name="Desiro A."/>
            <person name="Gervers K.A."/>
            <person name="Hundley H."/>
            <person name="Kuo A."/>
            <person name="LaButti K."/>
            <person name="Lang B.F."/>
            <person name="Lipzen A."/>
            <person name="O'Donnell K."/>
            <person name="Pangilinan J."/>
            <person name="Reynolds N."/>
            <person name="Sandor L."/>
            <person name="Smith M.E."/>
            <person name="Tsang A."/>
            <person name="Grigoriev I.V."/>
            <person name="Stajich J.E."/>
            <person name="Spatafora J.W."/>
        </authorList>
    </citation>
    <scope>NUCLEOTIDE SEQUENCE</scope>
    <source>
        <strain evidence="1">RSA 2281</strain>
    </source>
</reference>
<dbReference type="InterPro" id="IPR036291">
    <property type="entry name" value="NAD(P)-bd_dom_sf"/>
</dbReference>
<evidence type="ECO:0000313" key="1">
    <source>
        <dbReference type="EMBL" id="KAI9261559.1"/>
    </source>
</evidence>
<accession>A0AAD5JZ85</accession>
<dbReference type="SUPFAM" id="SSF51735">
    <property type="entry name" value="NAD(P)-binding Rossmann-fold domains"/>
    <property type="match status" value="1"/>
</dbReference>
<gene>
    <name evidence="1" type="ORF">BDA99DRAFT_511743</name>
</gene>
<keyword evidence="2" id="KW-1185">Reference proteome</keyword>
<evidence type="ECO:0000313" key="2">
    <source>
        <dbReference type="Proteomes" id="UP001209540"/>
    </source>
</evidence>